<name>A0ABW5WZP3_9STAP</name>
<keyword evidence="1" id="KW-1133">Transmembrane helix</keyword>
<dbReference type="RefSeq" id="WP_377774319.1">
    <property type="nucleotide sequence ID" value="NZ_JBHUOQ010000004.1"/>
</dbReference>
<comment type="caution">
    <text evidence="3">The sequence shown here is derived from an EMBL/GenBank/DDBJ whole genome shotgun (WGS) entry which is preliminary data.</text>
</comment>
<dbReference type="EMBL" id="JBHUOQ010000004">
    <property type="protein sequence ID" value="MFD2830874.1"/>
    <property type="molecule type" value="Genomic_DNA"/>
</dbReference>
<organism evidence="3 4">
    <name type="scientific">Corticicoccus populi</name>
    <dbReference type="NCBI Taxonomy" id="1812821"/>
    <lineage>
        <taxon>Bacteria</taxon>
        <taxon>Bacillati</taxon>
        <taxon>Bacillota</taxon>
        <taxon>Bacilli</taxon>
        <taxon>Bacillales</taxon>
        <taxon>Staphylococcaceae</taxon>
        <taxon>Corticicoccus</taxon>
    </lineage>
</organism>
<protein>
    <submittedName>
        <fullName evidence="3">DUF58 domain-containing protein</fullName>
    </submittedName>
</protein>
<dbReference type="PANTHER" id="PTHR34351">
    <property type="entry name" value="SLR1927 PROTEIN-RELATED"/>
    <property type="match status" value="1"/>
</dbReference>
<keyword evidence="1" id="KW-0812">Transmembrane</keyword>
<keyword evidence="4" id="KW-1185">Reference proteome</keyword>
<feature type="domain" description="DUF58" evidence="2">
    <location>
        <begin position="218"/>
        <end position="327"/>
    </location>
</feature>
<evidence type="ECO:0000259" key="2">
    <source>
        <dbReference type="Pfam" id="PF01882"/>
    </source>
</evidence>
<dbReference type="Proteomes" id="UP001597519">
    <property type="component" value="Unassembled WGS sequence"/>
</dbReference>
<reference evidence="4" key="1">
    <citation type="journal article" date="2019" name="Int. J. Syst. Evol. Microbiol.">
        <title>The Global Catalogue of Microorganisms (GCM) 10K type strain sequencing project: providing services to taxonomists for standard genome sequencing and annotation.</title>
        <authorList>
            <consortium name="The Broad Institute Genomics Platform"/>
            <consortium name="The Broad Institute Genome Sequencing Center for Infectious Disease"/>
            <person name="Wu L."/>
            <person name="Ma J."/>
        </authorList>
    </citation>
    <scope>NUCLEOTIDE SEQUENCE [LARGE SCALE GENOMIC DNA]</scope>
    <source>
        <strain evidence="4">KCTC 33575</strain>
    </source>
</reference>
<evidence type="ECO:0000256" key="1">
    <source>
        <dbReference type="SAM" id="Phobius"/>
    </source>
</evidence>
<proteinExistence type="predicted"/>
<accession>A0ABW5WZP3</accession>
<dbReference type="Pfam" id="PF01882">
    <property type="entry name" value="DUF58"/>
    <property type="match status" value="1"/>
</dbReference>
<gene>
    <name evidence="3" type="ORF">ACFSX4_10415</name>
</gene>
<dbReference type="InterPro" id="IPR002881">
    <property type="entry name" value="DUF58"/>
</dbReference>
<feature type="transmembrane region" description="Helical" evidence="1">
    <location>
        <begin position="12"/>
        <end position="30"/>
    </location>
</feature>
<evidence type="ECO:0000313" key="4">
    <source>
        <dbReference type="Proteomes" id="UP001597519"/>
    </source>
</evidence>
<dbReference type="PANTHER" id="PTHR34351:SF2">
    <property type="entry name" value="DUF58 DOMAIN-CONTAINING PROTEIN"/>
    <property type="match status" value="1"/>
</dbReference>
<evidence type="ECO:0000313" key="3">
    <source>
        <dbReference type="EMBL" id="MFD2830874.1"/>
    </source>
</evidence>
<sequence length="400" mass="45821">MKYKVNHTESSLYTSLMVIVFILILAHSFYAGDVNIYLVLIISLLLTVFMFNYVYEKHVAKHLRVEIIDKEIRKYKGQNGTLRLRIRQNGMVPILGAGITVTCGDDIQFKEDYSLKIRNQSETKSIFSVFQKSESIVELPFTAAGRGTAKISKSVISIPRLFGFGSIVLESTGRSDHEIIIYPDYLAFHTEELKSQMKQGAFAKNHSLFSDPLLTQGTRDYETMDNIRDIHWKLSAKNGELRTKIYEQTTDISWMILINLRSEKTYAPPANIEEIFEKLAFLTHYATERGIPYGLISNMKTFDSSHFFKLEKSSGKAHYKNTLETLARIKTVTFTISFDNFLRHVAHHESIPTHIIFTGKTDPLIIEELAYFSRKGASLYQLDEHGLEKYDLSGKRVVKS</sequence>
<feature type="transmembrane region" description="Helical" evidence="1">
    <location>
        <begin position="36"/>
        <end position="55"/>
    </location>
</feature>
<keyword evidence="1" id="KW-0472">Membrane</keyword>